<feature type="transmembrane region" description="Helical" evidence="1">
    <location>
        <begin position="44"/>
        <end position="65"/>
    </location>
</feature>
<evidence type="ECO:0000313" key="3">
    <source>
        <dbReference type="Proteomes" id="UP000291116"/>
    </source>
</evidence>
<protein>
    <recommendedName>
        <fullName evidence="4">Reactive oxygen species modulator 1</fullName>
    </recommendedName>
</protein>
<evidence type="ECO:0000256" key="1">
    <source>
        <dbReference type="SAM" id="Phobius"/>
    </source>
</evidence>
<dbReference type="Proteomes" id="UP000291116">
    <property type="component" value="Unassembled WGS sequence"/>
</dbReference>
<accession>A0A448YYX9</accession>
<keyword evidence="3" id="KW-1185">Reference proteome</keyword>
<dbReference type="AlphaFoldDB" id="A0A448YYX9"/>
<name>A0A448YYX9_9STRA</name>
<sequence>MRRYPTQPNEPIDWSRKIQGALSGFACGSMIGGIGSLLQSRGRITPQTLPAAMFLGTVLGVGYAIRM</sequence>
<proteinExistence type="predicted"/>
<keyword evidence="1" id="KW-1133">Transmembrane helix</keyword>
<dbReference type="EMBL" id="CAACVS010000044">
    <property type="protein sequence ID" value="VEU34965.1"/>
    <property type="molecule type" value="Genomic_DNA"/>
</dbReference>
<keyword evidence="1" id="KW-0812">Transmembrane</keyword>
<gene>
    <name evidence="2" type="ORF">PSNMU_V1.4_AUG-EV-PASAV3_0016870</name>
</gene>
<evidence type="ECO:0000313" key="2">
    <source>
        <dbReference type="EMBL" id="VEU34965.1"/>
    </source>
</evidence>
<evidence type="ECO:0008006" key="4">
    <source>
        <dbReference type="Google" id="ProtNLM"/>
    </source>
</evidence>
<organism evidence="2 3">
    <name type="scientific">Pseudo-nitzschia multistriata</name>
    <dbReference type="NCBI Taxonomy" id="183589"/>
    <lineage>
        <taxon>Eukaryota</taxon>
        <taxon>Sar</taxon>
        <taxon>Stramenopiles</taxon>
        <taxon>Ochrophyta</taxon>
        <taxon>Bacillariophyta</taxon>
        <taxon>Bacillariophyceae</taxon>
        <taxon>Bacillariophycidae</taxon>
        <taxon>Bacillariales</taxon>
        <taxon>Bacillariaceae</taxon>
        <taxon>Pseudo-nitzschia</taxon>
    </lineage>
</organism>
<keyword evidence="1" id="KW-0472">Membrane</keyword>
<feature type="transmembrane region" description="Helical" evidence="1">
    <location>
        <begin position="21"/>
        <end position="38"/>
    </location>
</feature>
<reference evidence="2 3" key="1">
    <citation type="submission" date="2019-01" db="EMBL/GenBank/DDBJ databases">
        <authorList>
            <person name="Ferrante I. M."/>
        </authorList>
    </citation>
    <scope>NUCLEOTIDE SEQUENCE [LARGE SCALE GENOMIC DNA]</scope>
    <source>
        <strain evidence="2 3">B856</strain>
    </source>
</reference>